<protein>
    <recommendedName>
        <fullName evidence="1">DUF4283 domain-containing protein</fullName>
    </recommendedName>
</protein>
<dbReference type="PANTHER" id="PTHR31286:SF168">
    <property type="entry name" value="DUF4283 DOMAIN-CONTAINING PROTEIN"/>
    <property type="match status" value="1"/>
</dbReference>
<organism evidence="2 3">
    <name type="scientific">Lithospermum erythrorhizon</name>
    <name type="common">Purple gromwell</name>
    <name type="synonym">Lithospermum officinale var. erythrorhizon</name>
    <dbReference type="NCBI Taxonomy" id="34254"/>
    <lineage>
        <taxon>Eukaryota</taxon>
        <taxon>Viridiplantae</taxon>
        <taxon>Streptophyta</taxon>
        <taxon>Embryophyta</taxon>
        <taxon>Tracheophyta</taxon>
        <taxon>Spermatophyta</taxon>
        <taxon>Magnoliopsida</taxon>
        <taxon>eudicotyledons</taxon>
        <taxon>Gunneridae</taxon>
        <taxon>Pentapetalae</taxon>
        <taxon>asterids</taxon>
        <taxon>lamiids</taxon>
        <taxon>Boraginales</taxon>
        <taxon>Boraginaceae</taxon>
        <taxon>Boraginoideae</taxon>
        <taxon>Lithospermeae</taxon>
        <taxon>Lithospermum</taxon>
    </lineage>
</organism>
<dbReference type="Pfam" id="PF14111">
    <property type="entry name" value="DUF4283"/>
    <property type="match status" value="1"/>
</dbReference>
<dbReference type="InterPro" id="IPR025558">
    <property type="entry name" value="DUF4283"/>
</dbReference>
<dbReference type="AlphaFoldDB" id="A0AAV3PID7"/>
<reference evidence="2 3" key="1">
    <citation type="submission" date="2024-01" db="EMBL/GenBank/DDBJ databases">
        <title>The complete chloroplast genome sequence of Lithospermum erythrorhizon: insights into the phylogenetic relationship among Boraginaceae species and the maternal lineages of purple gromwells.</title>
        <authorList>
            <person name="Okada T."/>
            <person name="Watanabe K."/>
        </authorList>
    </citation>
    <scope>NUCLEOTIDE SEQUENCE [LARGE SCALE GENOMIC DNA]</scope>
</reference>
<dbReference type="InterPro" id="IPR040256">
    <property type="entry name" value="At4g02000-like"/>
</dbReference>
<gene>
    <name evidence="2" type="ORF">LIER_09831</name>
</gene>
<evidence type="ECO:0000259" key="1">
    <source>
        <dbReference type="Pfam" id="PF14111"/>
    </source>
</evidence>
<dbReference type="Proteomes" id="UP001454036">
    <property type="component" value="Unassembled WGS sequence"/>
</dbReference>
<sequence>MRLDYVSPRDGVIVIGKDDAAPIESTWGFCLIGCFTGRFSGGKAVQDVTKAWGVRVKIFPYSKGWTIFRFHSEEDKDKVFIDGPYMIYGKTLMLKHNPTDGVLDADLFLDIPLWVKFYDVPLRYWIASGLSKIASKLGRPLYTNQFTCERSRASYARILVEVDIRCAPIHEFPVHLPRGIIHTQRVSYEDFPDFCYRCQSFGQKNFLKFVYTGTKF</sequence>
<keyword evidence="3" id="KW-1185">Reference proteome</keyword>
<comment type="caution">
    <text evidence="2">The sequence shown here is derived from an EMBL/GenBank/DDBJ whole genome shotgun (WGS) entry which is preliminary data.</text>
</comment>
<name>A0AAV3PID7_LITER</name>
<proteinExistence type="predicted"/>
<dbReference type="PANTHER" id="PTHR31286">
    <property type="entry name" value="GLYCINE-RICH CELL WALL STRUCTURAL PROTEIN 1.8-LIKE"/>
    <property type="match status" value="1"/>
</dbReference>
<accession>A0AAV3PID7</accession>
<evidence type="ECO:0000313" key="3">
    <source>
        <dbReference type="Proteomes" id="UP001454036"/>
    </source>
</evidence>
<evidence type="ECO:0000313" key="2">
    <source>
        <dbReference type="EMBL" id="GAA0151020.1"/>
    </source>
</evidence>
<dbReference type="EMBL" id="BAABME010001700">
    <property type="protein sequence ID" value="GAA0151020.1"/>
    <property type="molecule type" value="Genomic_DNA"/>
</dbReference>
<feature type="domain" description="DUF4283" evidence="1">
    <location>
        <begin position="25"/>
        <end position="95"/>
    </location>
</feature>